<dbReference type="HOGENOM" id="CLU_041639_0_0_9"/>
<dbReference type="EMBL" id="CP001056">
    <property type="protein sequence ID" value="ACD22693.1"/>
    <property type="molecule type" value="Genomic_DNA"/>
</dbReference>
<evidence type="ECO:0008006" key="4">
    <source>
        <dbReference type="Google" id="ProtNLM"/>
    </source>
</evidence>
<evidence type="ECO:0000256" key="2">
    <source>
        <dbReference type="SAM" id="MobiDB-lite"/>
    </source>
</evidence>
<dbReference type="CDD" id="cd19958">
    <property type="entry name" value="pyocin_knob"/>
    <property type="match status" value="1"/>
</dbReference>
<dbReference type="KEGG" id="cbk:CLL_A0957"/>
<feature type="region of interest" description="Disordered" evidence="2">
    <location>
        <begin position="193"/>
        <end position="219"/>
    </location>
</feature>
<evidence type="ECO:0000256" key="1">
    <source>
        <dbReference type="SAM" id="Coils"/>
    </source>
</evidence>
<name>B2TMH0_CLOBB</name>
<protein>
    <recommendedName>
        <fullName evidence="4">Viral A-type inclusion protein</fullName>
    </recommendedName>
</protein>
<gene>
    <name evidence="3" type="ordered locus">CLL_A0957</name>
</gene>
<dbReference type="PATRIC" id="fig|935198.13.peg.908"/>
<accession>B2TMH0</accession>
<keyword evidence="1" id="KW-0175">Coiled coil</keyword>
<accession>U4PI82</accession>
<proteinExistence type="predicted"/>
<dbReference type="AlphaFoldDB" id="B2TMH0"/>
<reference evidence="3" key="2">
    <citation type="submission" date="2009-08" db="EMBL/GenBank/DDBJ databases">
        <authorList>
            <person name="Shrivastava S."/>
            <person name="Brinkac L.M."/>
            <person name="Dodson R.J."/>
            <person name="Harkins D.M."/>
            <person name="Durkin A.S."/>
            <person name="Sutton G."/>
        </authorList>
    </citation>
    <scope>NUCLEOTIDE SEQUENCE</scope>
    <source>
        <strain evidence="3">Eklund 17B</strain>
    </source>
</reference>
<organism evidence="3">
    <name type="scientific">Clostridium botulinum (strain Eklund 17B / Type B)</name>
    <dbReference type="NCBI Taxonomy" id="935198"/>
    <lineage>
        <taxon>Bacteria</taxon>
        <taxon>Bacillati</taxon>
        <taxon>Bacillota</taxon>
        <taxon>Clostridia</taxon>
        <taxon>Eubacteriales</taxon>
        <taxon>Clostridiaceae</taxon>
        <taxon>Clostridium</taxon>
    </lineage>
</organism>
<reference evidence="3" key="1">
    <citation type="submission" date="2009-06" db="EMBL/GenBank/DDBJ databases">
        <authorList>
            <consortium name="US DOE Joint Genome Institute (JGI-PGF)"/>
            <person name="Lucas S."/>
            <person name="Copeland A."/>
            <person name="Lapidus A."/>
            <person name="Glavina del Rio T."/>
            <person name="Dalin E."/>
            <person name="Tice H."/>
            <person name="Bruce D."/>
            <person name="Goodwin L."/>
            <person name="Pitluck S."/>
            <person name="Kyrpides N."/>
            <person name="Mavromatis K."/>
            <person name="Ivanova N."/>
            <person name="Saunders E."/>
            <person name="Brettin T."/>
            <person name="Detter J.C."/>
            <person name="Han C."/>
            <person name="Larimer F."/>
            <person name="Land M."/>
            <person name="Hauser L."/>
            <person name="Markowitz V."/>
            <person name="Cheng J.-F."/>
            <person name="Hugenholtz P."/>
            <person name="Woyke T."/>
            <person name="Wu D."/>
            <person name="Gronow S."/>
            <person name="Klenk H.-P."/>
            <person name="Eisen J.A."/>
        </authorList>
    </citation>
    <scope>NUCLEOTIDE SEQUENCE</scope>
    <source>
        <strain evidence="3">Eklund 17B</strain>
    </source>
</reference>
<evidence type="ECO:0000313" key="3">
    <source>
        <dbReference type="EMBL" id="ACD22693.1"/>
    </source>
</evidence>
<sequence length="483" mass="54072">MIQELQTGILDINNRYGIDFTCKQLDDVILKIIVYDKSVPADLGNYTCRLKAFKTDQVPLIQNTNITIVNNVAEIKASKQLTTTLGIVKAELQFINKSTLEKKSTFYINIEVVASVLDVDGTVSTPTCTILEEIDHKLDQIENIGEVLDEAKEVRDTLTNTTIPGATSINSTLESNIKNASNKIVEVESSITNASKKTEEVEASTKNANSSKEELDLSKTNADTTKENLDTANVQAEKNIEELNKLGDVTELAKNVQTNTTDITNLKEDVENNTSQLKDVENDIKNLDDIKINKKVKYYTSEETTKGANPNNALEGCFVIAHELNPVQNGFCYYEQFFYGDISETANRIQYVTTYNGDLRRFIRRYFNGNWETKELATTEIAEIGLLNGWKKGYGELQITKTGSICYLNFQGTVGVSSVGTTIFNIPERFRPKYQQVFYIPQRDGKPFYGVAIDNNGNVDVSGVTSLPTQGTKTDFYMIWRID</sequence>
<feature type="coiled-coil region" evidence="1">
    <location>
        <begin position="226"/>
        <end position="290"/>
    </location>
</feature>